<keyword evidence="2" id="KW-1185">Reference proteome</keyword>
<sequence length="97" mass="10776">MMLRPNKIGCLRIILRCADFLQPVNITGTHKEVTSSSKTIVADLGTNDPISHVRSTGPLARADSVLHRNNQRTQLPTVSWYVIVQKSQVIVFSGTLY</sequence>
<proteinExistence type="predicted"/>
<dbReference type="EMBL" id="PKPP01011101">
    <property type="protein sequence ID" value="PWA44781.1"/>
    <property type="molecule type" value="Genomic_DNA"/>
</dbReference>
<dbReference type="Proteomes" id="UP000245207">
    <property type="component" value="Unassembled WGS sequence"/>
</dbReference>
<dbReference type="AlphaFoldDB" id="A0A2U1L740"/>
<protein>
    <submittedName>
        <fullName evidence="1">Uncharacterized protein</fullName>
    </submittedName>
</protein>
<name>A0A2U1L740_ARTAN</name>
<reference evidence="1 2" key="1">
    <citation type="journal article" date="2018" name="Mol. Plant">
        <title>The genome of Artemisia annua provides insight into the evolution of Asteraceae family and artemisinin biosynthesis.</title>
        <authorList>
            <person name="Shen Q."/>
            <person name="Zhang L."/>
            <person name="Liao Z."/>
            <person name="Wang S."/>
            <person name="Yan T."/>
            <person name="Shi P."/>
            <person name="Liu M."/>
            <person name="Fu X."/>
            <person name="Pan Q."/>
            <person name="Wang Y."/>
            <person name="Lv Z."/>
            <person name="Lu X."/>
            <person name="Zhang F."/>
            <person name="Jiang W."/>
            <person name="Ma Y."/>
            <person name="Chen M."/>
            <person name="Hao X."/>
            <person name="Li L."/>
            <person name="Tang Y."/>
            <person name="Lv G."/>
            <person name="Zhou Y."/>
            <person name="Sun X."/>
            <person name="Brodelius P.E."/>
            <person name="Rose J.K.C."/>
            <person name="Tang K."/>
        </authorList>
    </citation>
    <scope>NUCLEOTIDE SEQUENCE [LARGE SCALE GENOMIC DNA]</scope>
    <source>
        <strain evidence="2">cv. Huhao1</strain>
        <tissue evidence="1">Leaf</tissue>
    </source>
</reference>
<comment type="caution">
    <text evidence="1">The sequence shown here is derived from an EMBL/GenBank/DDBJ whole genome shotgun (WGS) entry which is preliminary data.</text>
</comment>
<evidence type="ECO:0000313" key="2">
    <source>
        <dbReference type="Proteomes" id="UP000245207"/>
    </source>
</evidence>
<gene>
    <name evidence="1" type="ORF">CTI12_AA520110</name>
</gene>
<organism evidence="1 2">
    <name type="scientific">Artemisia annua</name>
    <name type="common">Sweet wormwood</name>
    <dbReference type="NCBI Taxonomy" id="35608"/>
    <lineage>
        <taxon>Eukaryota</taxon>
        <taxon>Viridiplantae</taxon>
        <taxon>Streptophyta</taxon>
        <taxon>Embryophyta</taxon>
        <taxon>Tracheophyta</taxon>
        <taxon>Spermatophyta</taxon>
        <taxon>Magnoliopsida</taxon>
        <taxon>eudicotyledons</taxon>
        <taxon>Gunneridae</taxon>
        <taxon>Pentapetalae</taxon>
        <taxon>asterids</taxon>
        <taxon>campanulids</taxon>
        <taxon>Asterales</taxon>
        <taxon>Asteraceae</taxon>
        <taxon>Asteroideae</taxon>
        <taxon>Anthemideae</taxon>
        <taxon>Artemisiinae</taxon>
        <taxon>Artemisia</taxon>
    </lineage>
</organism>
<evidence type="ECO:0000313" key="1">
    <source>
        <dbReference type="EMBL" id="PWA44781.1"/>
    </source>
</evidence>
<accession>A0A2U1L740</accession>